<evidence type="ECO:0000313" key="2">
    <source>
        <dbReference type="Proteomes" id="UP000501802"/>
    </source>
</evidence>
<gene>
    <name evidence="1" type="ORF">G8759_27460</name>
</gene>
<dbReference type="KEGG" id="spib:G8759_27460"/>
<dbReference type="Gene3D" id="2.60.40.10">
    <property type="entry name" value="Immunoglobulins"/>
    <property type="match status" value="1"/>
</dbReference>
<dbReference type="AlphaFoldDB" id="A0A6G9AUE3"/>
<keyword evidence="2" id="KW-1185">Reference proteome</keyword>
<organism evidence="1 2">
    <name type="scientific">Spirosoma aureum</name>
    <dbReference type="NCBI Taxonomy" id="2692134"/>
    <lineage>
        <taxon>Bacteria</taxon>
        <taxon>Pseudomonadati</taxon>
        <taxon>Bacteroidota</taxon>
        <taxon>Cytophagia</taxon>
        <taxon>Cytophagales</taxon>
        <taxon>Cytophagaceae</taxon>
        <taxon>Spirosoma</taxon>
    </lineage>
</organism>
<sequence length="414" mass="43111">MKTLRNSAYLLLVSMTLLFNQCQPVTKDLAPVQSKGNAKSSARIDPSSCSSGLSSINATVGNYSVTFKSVTQQGSTYVWEYDIAKVGNGGGPLYLSMGCVTKDDYDFVSIADNNLNSSEEGFTHGKDCSDNDGNFLKVAGLNSAFNGSNPPTVVSLKIGLKVDVDQNAGHVSSIAVGSCDLQPMVTPGCYHLCGIVKQAQCDDLPPTFVVGATVTITNGTSSFTAVTDVDGTYCFCGIPAGSYIVSVLDQTTDVTIQPASVDELVITIPAHCNACSFSQGYYFRSPVGTAASVSYWPLSIGGKSYSQAQGIAIFNARAGGYANISNCFTQVAAIKLSDAIGHLTLSGALQANVTIVETYLAGLGYQLDPSNSLAFPSNTKLPKTSGGISSSAAVTAAGAISNWIEANHCTEVPF</sequence>
<accession>A0A6G9AUE3</accession>
<evidence type="ECO:0000313" key="1">
    <source>
        <dbReference type="EMBL" id="QIP16107.1"/>
    </source>
</evidence>
<keyword evidence="1" id="KW-0378">Hydrolase</keyword>
<dbReference type="SUPFAM" id="SSF117074">
    <property type="entry name" value="Hypothetical protein PA1324"/>
    <property type="match status" value="1"/>
</dbReference>
<proteinExistence type="predicted"/>
<dbReference type="GO" id="GO:0004180">
    <property type="term" value="F:carboxypeptidase activity"/>
    <property type="evidence" value="ECO:0007669"/>
    <property type="project" value="UniProtKB-KW"/>
</dbReference>
<name>A0A6G9AUE3_9BACT</name>
<reference evidence="1 2" key="1">
    <citation type="submission" date="2020-03" db="EMBL/GenBank/DDBJ databases">
        <authorList>
            <person name="Kim M.K."/>
        </authorList>
    </citation>
    <scope>NUCLEOTIDE SEQUENCE [LARGE SCALE GENOMIC DNA]</scope>
    <source>
        <strain evidence="1 2">BT328</strain>
    </source>
</reference>
<dbReference type="Proteomes" id="UP000501802">
    <property type="component" value="Chromosome"/>
</dbReference>
<keyword evidence="1" id="KW-0121">Carboxypeptidase</keyword>
<dbReference type="RefSeq" id="WP_167215663.1">
    <property type="nucleotide sequence ID" value="NZ_CP050063.1"/>
</dbReference>
<dbReference type="EMBL" id="CP050063">
    <property type="protein sequence ID" value="QIP16107.1"/>
    <property type="molecule type" value="Genomic_DNA"/>
</dbReference>
<protein>
    <submittedName>
        <fullName evidence="1">Carboxypeptidase regulatory-like domain-containing protein</fullName>
    </submittedName>
</protein>
<dbReference type="InterPro" id="IPR013783">
    <property type="entry name" value="Ig-like_fold"/>
</dbReference>
<keyword evidence="1" id="KW-0645">Protease</keyword>